<dbReference type="InterPro" id="IPR014284">
    <property type="entry name" value="RNA_pol_sigma-70_dom"/>
</dbReference>
<keyword evidence="4" id="KW-0804">Transcription</keyword>
<dbReference type="SUPFAM" id="SSF88946">
    <property type="entry name" value="Sigma2 domain of RNA polymerase sigma factors"/>
    <property type="match status" value="1"/>
</dbReference>
<evidence type="ECO:0000259" key="6">
    <source>
        <dbReference type="Pfam" id="PF08281"/>
    </source>
</evidence>
<evidence type="ECO:0000313" key="7">
    <source>
        <dbReference type="EMBL" id="RAJ87415.1"/>
    </source>
</evidence>
<dbReference type="GO" id="GO:0003677">
    <property type="term" value="F:DNA binding"/>
    <property type="evidence" value="ECO:0007669"/>
    <property type="project" value="InterPro"/>
</dbReference>
<comment type="similarity">
    <text evidence="1">Belongs to the sigma-70 factor family. ECF subfamily.</text>
</comment>
<dbReference type="GO" id="GO:0016987">
    <property type="term" value="F:sigma factor activity"/>
    <property type="evidence" value="ECO:0007669"/>
    <property type="project" value="UniProtKB-KW"/>
</dbReference>
<dbReference type="InterPro" id="IPR036388">
    <property type="entry name" value="WH-like_DNA-bd_sf"/>
</dbReference>
<dbReference type="Pfam" id="PF08281">
    <property type="entry name" value="Sigma70_r4_2"/>
    <property type="match status" value="1"/>
</dbReference>
<comment type="caution">
    <text evidence="7">The sequence shown here is derived from an EMBL/GenBank/DDBJ whole genome shotgun (WGS) entry which is preliminary data.</text>
</comment>
<gene>
    <name evidence="7" type="ORF">CLV59_101165</name>
</gene>
<feature type="domain" description="RNA polymerase sigma factor 70 region 4 type 2" evidence="6">
    <location>
        <begin position="143"/>
        <end position="191"/>
    </location>
</feature>
<dbReference type="GO" id="GO:0006352">
    <property type="term" value="P:DNA-templated transcription initiation"/>
    <property type="evidence" value="ECO:0007669"/>
    <property type="project" value="InterPro"/>
</dbReference>
<proteinExistence type="inferred from homology"/>
<dbReference type="InterPro" id="IPR007627">
    <property type="entry name" value="RNA_pol_sigma70_r2"/>
</dbReference>
<evidence type="ECO:0000256" key="4">
    <source>
        <dbReference type="ARBA" id="ARBA00023163"/>
    </source>
</evidence>
<dbReference type="PANTHER" id="PTHR43133">
    <property type="entry name" value="RNA POLYMERASE ECF-TYPE SIGMA FACTO"/>
    <property type="match status" value="1"/>
</dbReference>
<dbReference type="InterPro" id="IPR014327">
    <property type="entry name" value="RNA_pol_sigma70_bacteroid"/>
</dbReference>
<sequence length="218" mass="25194">MPGVTCADTKIYGSKLPTVLIYNEAEVLKRVAEGDESAFRQIFDGYWDTVYGVAMALTKSPDLAEEMAQDIFVRIWVKREKLAAVEKFEGYLFTIARNHIYNEFRRNIKVESFTDHLLDYVEATTLATDTPDKRLLCSELEKLVDKAVEQLPPQQRTIYRLSRHQGLSQEEIAHSLHISVHTVKSHMNKALHVIRGYLRHHATLELLLLFYFCMVHGR</sequence>
<evidence type="ECO:0000313" key="8">
    <source>
        <dbReference type="Proteomes" id="UP000249819"/>
    </source>
</evidence>
<dbReference type="InterPro" id="IPR013325">
    <property type="entry name" value="RNA_pol_sigma_r2"/>
</dbReference>
<protein>
    <submittedName>
        <fullName evidence="7">RNA polymerase sigma-70 factor (ECF subfamily)</fullName>
    </submittedName>
</protein>
<dbReference type="EMBL" id="QLMA01000001">
    <property type="protein sequence ID" value="RAJ87415.1"/>
    <property type="molecule type" value="Genomic_DNA"/>
</dbReference>
<dbReference type="Proteomes" id="UP000249819">
    <property type="component" value="Unassembled WGS sequence"/>
</dbReference>
<accession>A0A327W9Y8</accession>
<evidence type="ECO:0000256" key="1">
    <source>
        <dbReference type="ARBA" id="ARBA00010641"/>
    </source>
</evidence>
<dbReference type="InterPro" id="IPR039425">
    <property type="entry name" value="RNA_pol_sigma-70-like"/>
</dbReference>
<keyword evidence="8" id="KW-1185">Reference proteome</keyword>
<dbReference type="CDD" id="cd06171">
    <property type="entry name" value="Sigma70_r4"/>
    <property type="match status" value="1"/>
</dbReference>
<dbReference type="InterPro" id="IPR013249">
    <property type="entry name" value="RNA_pol_sigma70_r4_t2"/>
</dbReference>
<dbReference type="Pfam" id="PF04542">
    <property type="entry name" value="Sigma70_r2"/>
    <property type="match status" value="1"/>
</dbReference>
<dbReference type="NCBIfam" id="TIGR02985">
    <property type="entry name" value="Sig70_bacteroi1"/>
    <property type="match status" value="1"/>
</dbReference>
<feature type="domain" description="RNA polymerase sigma-70 region 2" evidence="5">
    <location>
        <begin position="46"/>
        <end position="107"/>
    </location>
</feature>
<dbReference type="SUPFAM" id="SSF88659">
    <property type="entry name" value="Sigma3 and sigma4 domains of RNA polymerase sigma factors"/>
    <property type="match status" value="1"/>
</dbReference>
<dbReference type="NCBIfam" id="TIGR02937">
    <property type="entry name" value="sigma70-ECF"/>
    <property type="match status" value="1"/>
</dbReference>
<evidence type="ECO:0000259" key="5">
    <source>
        <dbReference type="Pfam" id="PF04542"/>
    </source>
</evidence>
<keyword evidence="3" id="KW-0731">Sigma factor</keyword>
<keyword evidence="2" id="KW-0805">Transcription regulation</keyword>
<dbReference type="InterPro" id="IPR013324">
    <property type="entry name" value="RNA_pol_sigma_r3/r4-like"/>
</dbReference>
<evidence type="ECO:0000256" key="2">
    <source>
        <dbReference type="ARBA" id="ARBA00023015"/>
    </source>
</evidence>
<dbReference type="PANTHER" id="PTHR43133:SF46">
    <property type="entry name" value="RNA POLYMERASE SIGMA-70 FACTOR ECF SUBFAMILY"/>
    <property type="match status" value="1"/>
</dbReference>
<dbReference type="Gene3D" id="1.10.10.10">
    <property type="entry name" value="Winged helix-like DNA-binding domain superfamily/Winged helix DNA-binding domain"/>
    <property type="match status" value="1"/>
</dbReference>
<evidence type="ECO:0000256" key="3">
    <source>
        <dbReference type="ARBA" id="ARBA00023082"/>
    </source>
</evidence>
<dbReference type="Gene3D" id="1.10.1740.10">
    <property type="match status" value="1"/>
</dbReference>
<dbReference type="AlphaFoldDB" id="A0A327W9Y8"/>
<name>A0A327W9Y8_9BACT</name>
<reference evidence="7 8" key="1">
    <citation type="submission" date="2018-06" db="EMBL/GenBank/DDBJ databases">
        <title>Genomic Encyclopedia of Archaeal and Bacterial Type Strains, Phase II (KMG-II): from individual species to whole genera.</title>
        <authorList>
            <person name="Goeker M."/>
        </authorList>
    </citation>
    <scope>NUCLEOTIDE SEQUENCE [LARGE SCALE GENOMIC DNA]</scope>
    <source>
        <strain evidence="7 8">DSM 29821</strain>
    </source>
</reference>
<organism evidence="7 8">
    <name type="scientific">Chitinophaga dinghuensis</name>
    <dbReference type="NCBI Taxonomy" id="1539050"/>
    <lineage>
        <taxon>Bacteria</taxon>
        <taxon>Pseudomonadati</taxon>
        <taxon>Bacteroidota</taxon>
        <taxon>Chitinophagia</taxon>
        <taxon>Chitinophagales</taxon>
        <taxon>Chitinophagaceae</taxon>
        <taxon>Chitinophaga</taxon>
    </lineage>
</organism>